<dbReference type="EMBL" id="CAMXCT030004779">
    <property type="protein sequence ID" value="CAL4797645.1"/>
    <property type="molecule type" value="Genomic_DNA"/>
</dbReference>
<evidence type="ECO:0000313" key="3">
    <source>
        <dbReference type="EMBL" id="CAI4010333.1"/>
    </source>
</evidence>
<dbReference type="PROSITE" id="PS50188">
    <property type="entry name" value="B302_SPRY"/>
    <property type="match status" value="1"/>
</dbReference>
<comment type="caution">
    <text evidence="3">The sequence shown here is derived from an EMBL/GenBank/DDBJ whole genome shotgun (WGS) entry which is preliminary data.</text>
</comment>
<sequence length="1319" mass="145775">MESSTFRLAADPETRGCLRGRFNVSTSLPESQAFSVQDYRDDSAEGKKSGALTALAVVGLVFGFGEGRDAYQEQQVVPPNWIFSDTHDSDVVAALREVGILEEQQGFWASIFPQSEMRAVQRLTACQPHGKRGGRTWRVGVAMGAVEDKALPEVRERFTRLGYGEAEVQGVLGWIQDLAPMCIHIHIDDVGRFLETDEFYRSQFETGTSCGALDDKNQIRKDWETDLFGGAYDDAKAFERCKYGALGVMNDYRGITSAYQYGDSYLVLKDVRLRATFAATDSGGIQGSRLAVLDKYAHVLKEYNDNELHRLVEVAMANTSMEDVPRMQPRLLRGLTADTTNDWVTMGFPDLPQKKGRYFFEVELHFGVESPQVGLLASRFELAPRTKGLHLLGVGDDQHGWGADGQHSILWHGGRKMAWNRTWKTSGRQLSEQVVVSVAVDIEAGKIWFATNGEWDSEAEPSFGPAVVPRSAAMYPAVSFKGRAAFNFGPEFKHDPPKFSCKAALAATKGGVPLRGANTAPTNRQVAAQHGVIGGTAAQALPEPEVTKQPKPSTTFDLPGKAFAAWPGMPDGKLRADCPIIGNSNNVPWRAMIQIHGEVSLKRNVQRLVANRKHLEMSKSDRTWAICVDGLGSADGTYDRVGAKNGKAWYKQQDGNCHQILFDADAEKWKIIHQDAPELWLADAPPVKNSFEPPRHQWSVPSTKRGRMPVSLFKTACADAKISSEVQDHICQALGKKSAGSSEMDIFRIDEDTSFEDEWTKLQRENKVQMTAEDFWALCVKKKHEEILAGKKLKDLQVVESPHPYPAKTHSWTKDIYLPNASKLRVSFDPRCATLDDCTTFRAFSGGLSKSLAGVGARAHLKAISGVDQVHGTMAGQAEGGKWSLRRVWWCTMCTFTLETLQALQGSGLTQQKGDIALYTESLGEEIAGFTFNEACPLSPFSISGFANPGGPAQMKGVFTGWFIDVIHLIKQKPFKDLKDEEYGPVPKNLTEIAENIEGFKKRLEALREVKNINVTFYNGLDFQLLPICQVTYKGKISEEISGMMSQGGTLVLGDLSGNGPAKEAGVRSGWHVSLHETFKRDENKRALQDLTPQQVLEDPERLRQLAGITLMLEPANAEPQEFFCGKETSGWTDFVMPSNTGQFVFQSDGDGGDSPDERWGVFAVITSAADPAPSQQVISELADAYAEADRSIVGFSAKGVSVEPEELMMGVQTSGKDWDEARLKALCARHGWEFEWMTEDGERQRRIEGAARARKEAKEGQDVNSKATRSQLPGWWRLDSMAKAFTFQAQDQQQMPGATAGRLTFLGEDEFPPRNNGR</sequence>
<dbReference type="InterPro" id="IPR013320">
    <property type="entry name" value="ConA-like_dom_sf"/>
</dbReference>
<dbReference type="SUPFAM" id="SSF49899">
    <property type="entry name" value="Concanavalin A-like lectins/glucanases"/>
    <property type="match status" value="1"/>
</dbReference>
<feature type="region of interest" description="Disordered" evidence="1">
    <location>
        <begin position="1251"/>
        <end position="1271"/>
    </location>
</feature>
<evidence type="ECO:0000259" key="2">
    <source>
        <dbReference type="PROSITE" id="PS50188"/>
    </source>
</evidence>
<dbReference type="Gene3D" id="2.60.120.920">
    <property type="match status" value="1"/>
</dbReference>
<dbReference type="InterPro" id="IPR001870">
    <property type="entry name" value="B30.2/SPRY"/>
</dbReference>
<gene>
    <name evidence="3" type="ORF">C1SCF055_LOCUS35606</name>
</gene>
<dbReference type="EMBL" id="CAMXCT010004779">
    <property type="protein sequence ID" value="CAI4010333.1"/>
    <property type="molecule type" value="Genomic_DNA"/>
</dbReference>
<dbReference type="Proteomes" id="UP001152797">
    <property type="component" value="Unassembled WGS sequence"/>
</dbReference>
<accession>A0A9P1GEQ3</accession>
<feature type="compositionally biased region" description="Basic and acidic residues" evidence="1">
    <location>
        <begin position="1251"/>
        <end position="1262"/>
    </location>
</feature>
<name>A0A9P1GEQ3_9DINO</name>
<organism evidence="3">
    <name type="scientific">Cladocopium goreaui</name>
    <dbReference type="NCBI Taxonomy" id="2562237"/>
    <lineage>
        <taxon>Eukaryota</taxon>
        <taxon>Sar</taxon>
        <taxon>Alveolata</taxon>
        <taxon>Dinophyceae</taxon>
        <taxon>Suessiales</taxon>
        <taxon>Symbiodiniaceae</taxon>
        <taxon>Cladocopium</taxon>
    </lineage>
</organism>
<evidence type="ECO:0000256" key="1">
    <source>
        <dbReference type="SAM" id="MobiDB-lite"/>
    </source>
</evidence>
<dbReference type="SMART" id="SM00449">
    <property type="entry name" value="SPRY"/>
    <property type="match status" value="1"/>
</dbReference>
<reference evidence="4 5" key="2">
    <citation type="submission" date="2024-05" db="EMBL/GenBank/DDBJ databases">
        <authorList>
            <person name="Chen Y."/>
            <person name="Shah S."/>
            <person name="Dougan E. K."/>
            <person name="Thang M."/>
            <person name="Chan C."/>
        </authorList>
    </citation>
    <scope>NUCLEOTIDE SEQUENCE [LARGE SCALE GENOMIC DNA]</scope>
</reference>
<keyword evidence="5" id="KW-1185">Reference proteome</keyword>
<dbReference type="Pfam" id="PF00622">
    <property type="entry name" value="SPRY"/>
    <property type="match status" value="1"/>
</dbReference>
<feature type="region of interest" description="Disordered" evidence="1">
    <location>
        <begin position="1289"/>
        <end position="1319"/>
    </location>
</feature>
<evidence type="ECO:0000313" key="5">
    <source>
        <dbReference type="Proteomes" id="UP001152797"/>
    </source>
</evidence>
<evidence type="ECO:0000313" key="4">
    <source>
        <dbReference type="EMBL" id="CAL4797645.1"/>
    </source>
</evidence>
<dbReference type="InterPro" id="IPR022074">
    <property type="entry name" value="DUF3626"/>
</dbReference>
<dbReference type="InterPro" id="IPR003877">
    <property type="entry name" value="SPRY_dom"/>
</dbReference>
<reference evidence="3" key="1">
    <citation type="submission" date="2022-10" db="EMBL/GenBank/DDBJ databases">
        <authorList>
            <person name="Chen Y."/>
            <person name="Dougan E. K."/>
            <person name="Chan C."/>
            <person name="Rhodes N."/>
            <person name="Thang M."/>
        </authorList>
    </citation>
    <scope>NUCLEOTIDE SEQUENCE</scope>
</reference>
<proteinExistence type="predicted"/>
<dbReference type="CDD" id="cd11709">
    <property type="entry name" value="SPRY"/>
    <property type="match status" value="1"/>
</dbReference>
<dbReference type="EMBL" id="CAMXCT020004779">
    <property type="protein sequence ID" value="CAL1163708.1"/>
    <property type="molecule type" value="Genomic_DNA"/>
</dbReference>
<dbReference type="InterPro" id="IPR043136">
    <property type="entry name" value="B30.2/SPRY_sf"/>
</dbReference>
<dbReference type="OrthoDB" id="432818at2759"/>
<feature type="domain" description="B30.2/SPRY" evidence="2">
    <location>
        <begin position="281"/>
        <end position="493"/>
    </location>
</feature>
<protein>
    <submittedName>
        <fullName evidence="4">EF-hand domain-containing protein</fullName>
    </submittedName>
</protein>
<dbReference type="Pfam" id="PF12294">
    <property type="entry name" value="DUF3626"/>
    <property type="match status" value="1"/>
</dbReference>